<feature type="non-terminal residue" evidence="10">
    <location>
        <position position="1"/>
    </location>
</feature>
<evidence type="ECO:0000259" key="9">
    <source>
        <dbReference type="PROSITE" id="PS50102"/>
    </source>
</evidence>
<evidence type="ECO:0000256" key="8">
    <source>
        <dbReference type="SAM" id="MobiDB-lite"/>
    </source>
</evidence>
<keyword evidence="6" id="KW-0539">Nucleus</keyword>
<dbReference type="PROSITE" id="PS50102">
    <property type="entry name" value="RRM"/>
    <property type="match status" value="1"/>
</dbReference>
<keyword evidence="5 7" id="KW-0694">RNA-binding</keyword>
<dbReference type="PANTHER" id="PTHR23236">
    <property type="entry name" value="EUKARYOTIC TRANSLATION INITIATION FACTOR 4B/4H"/>
    <property type="match status" value="1"/>
</dbReference>
<feature type="region of interest" description="Disordered" evidence="8">
    <location>
        <begin position="53"/>
        <end position="219"/>
    </location>
</feature>
<dbReference type="Gene3D" id="3.30.70.330">
    <property type="match status" value="2"/>
</dbReference>
<evidence type="ECO:0000256" key="4">
    <source>
        <dbReference type="ARBA" id="ARBA00015520"/>
    </source>
</evidence>
<dbReference type="GO" id="GO:0005730">
    <property type="term" value="C:nucleolus"/>
    <property type="evidence" value="ECO:0007669"/>
    <property type="project" value="UniProtKB-SubCell"/>
</dbReference>
<comment type="subcellular location">
    <subcellularLocation>
        <location evidence="2">Nucleus</location>
        <location evidence="2">Nucleolus</location>
    </subcellularLocation>
</comment>
<evidence type="ECO:0000256" key="7">
    <source>
        <dbReference type="PROSITE-ProRule" id="PRU00176"/>
    </source>
</evidence>
<dbReference type="PANTHER" id="PTHR23236:SF25">
    <property type="entry name" value="RNA-BINDING PROTEIN 34"/>
    <property type="match status" value="1"/>
</dbReference>
<evidence type="ECO:0000256" key="6">
    <source>
        <dbReference type="ARBA" id="ARBA00023242"/>
    </source>
</evidence>
<feature type="compositionally biased region" description="Basic residues" evidence="8">
    <location>
        <begin position="546"/>
        <end position="556"/>
    </location>
</feature>
<dbReference type="Proteomes" id="UP000767238">
    <property type="component" value="Unassembled WGS sequence"/>
</dbReference>
<feature type="compositionally biased region" description="Basic and acidic residues" evidence="8">
    <location>
        <begin position="1"/>
        <end position="28"/>
    </location>
</feature>
<gene>
    <name evidence="10" type="ORF">KCV03_g8579</name>
</gene>
<feature type="domain" description="RRM" evidence="9">
    <location>
        <begin position="350"/>
        <end position="455"/>
    </location>
</feature>
<dbReference type="InterPro" id="IPR035979">
    <property type="entry name" value="RBD_domain_sf"/>
</dbReference>
<reference evidence="10" key="1">
    <citation type="journal article" date="2021" name="J Fungi (Basel)">
        <title>Virulence traits and population genomics of the black yeast Aureobasidium melanogenum.</title>
        <authorList>
            <person name="Cernosa A."/>
            <person name="Sun X."/>
            <person name="Gostincar C."/>
            <person name="Fang C."/>
            <person name="Gunde-Cimerman N."/>
            <person name="Song Z."/>
        </authorList>
    </citation>
    <scope>NUCLEOTIDE SEQUENCE</scope>
    <source>
        <strain evidence="10">EXF-8016</strain>
    </source>
</reference>
<evidence type="ECO:0000256" key="2">
    <source>
        <dbReference type="ARBA" id="ARBA00004604"/>
    </source>
</evidence>
<accession>A0A9P8GCF2</accession>
<protein>
    <recommendedName>
        <fullName evidence="4">Nucleolar protein 12</fullName>
    </recommendedName>
</protein>
<dbReference type="GO" id="GO:0019843">
    <property type="term" value="F:rRNA binding"/>
    <property type="evidence" value="ECO:0007669"/>
    <property type="project" value="TreeGrafter"/>
</dbReference>
<evidence type="ECO:0000313" key="11">
    <source>
        <dbReference type="Proteomes" id="UP000767238"/>
    </source>
</evidence>
<evidence type="ECO:0000256" key="3">
    <source>
        <dbReference type="ARBA" id="ARBA00007077"/>
    </source>
</evidence>
<feature type="region of interest" description="Disordered" evidence="8">
    <location>
        <begin position="505"/>
        <end position="572"/>
    </location>
</feature>
<evidence type="ECO:0000256" key="5">
    <source>
        <dbReference type="ARBA" id="ARBA00022884"/>
    </source>
</evidence>
<organism evidence="10 11">
    <name type="scientific">Aureobasidium melanogenum</name>
    <name type="common">Aureobasidium pullulans var. melanogenum</name>
    <dbReference type="NCBI Taxonomy" id="46634"/>
    <lineage>
        <taxon>Eukaryota</taxon>
        <taxon>Fungi</taxon>
        <taxon>Dikarya</taxon>
        <taxon>Ascomycota</taxon>
        <taxon>Pezizomycotina</taxon>
        <taxon>Dothideomycetes</taxon>
        <taxon>Dothideomycetidae</taxon>
        <taxon>Dothideales</taxon>
        <taxon>Saccotheciaceae</taxon>
        <taxon>Aureobasidium</taxon>
    </lineage>
</organism>
<evidence type="ECO:0000313" key="10">
    <source>
        <dbReference type="EMBL" id="KAH0214115.1"/>
    </source>
</evidence>
<proteinExistence type="inferred from homology"/>
<feature type="region of interest" description="Disordered" evidence="8">
    <location>
        <begin position="1"/>
        <end position="39"/>
    </location>
</feature>
<feature type="compositionally biased region" description="Acidic residues" evidence="8">
    <location>
        <begin position="74"/>
        <end position="123"/>
    </location>
</feature>
<dbReference type="EMBL" id="JAHFYH010000087">
    <property type="protein sequence ID" value="KAH0214115.1"/>
    <property type="molecule type" value="Genomic_DNA"/>
</dbReference>
<feature type="compositionally biased region" description="Basic and acidic residues" evidence="8">
    <location>
        <begin position="144"/>
        <end position="173"/>
    </location>
</feature>
<comment type="similarity">
    <text evidence="3">Belongs to the RRM RBM34 family.</text>
</comment>
<evidence type="ECO:0000256" key="1">
    <source>
        <dbReference type="ARBA" id="ARBA00002475"/>
    </source>
</evidence>
<dbReference type="Pfam" id="PF00076">
    <property type="entry name" value="RRM_1"/>
    <property type="match status" value="1"/>
</dbReference>
<reference evidence="10" key="2">
    <citation type="submission" date="2021-08" db="EMBL/GenBank/DDBJ databases">
        <authorList>
            <person name="Gostincar C."/>
            <person name="Sun X."/>
            <person name="Song Z."/>
            <person name="Gunde-Cimerman N."/>
        </authorList>
    </citation>
    <scope>NUCLEOTIDE SEQUENCE</scope>
    <source>
        <strain evidence="10">EXF-8016</strain>
    </source>
</reference>
<comment type="caution">
    <text evidence="10">The sequence shown here is derived from an EMBL/GenBank/DDBJ whole genome shotgun (WGS) entry which is preliminary data.</text>
</comment>
<feature type="region of interest" description="Disordered" evidence="8">
    <location>
        <begin position="462"/>
        <end position="488"/>
    </location>
</feature>
<dbReference type="OrthoDB" id="442677at2759"/>
<dbReference type="GO" id="GO:0000463">
    <property type="term" value="P:maturation of LSU-rRNA from tricistronic rRNA transcript (SSU-rRNA, 5.8S rRNA, LSU-rRNA)"/>
    <property type="evidence" value="ECO:0007669"/>
    <property type="project" value="TreeGrafter"/>
</dbReference>
<feature type="region of interest" description="Disordered" evidence="8">
    <location>
        <begin position="368"/>
        <end position="387"/>
    </location>
</feature>
<dbReference type="InterPro" id="IPR012677">
    <property type="entry name" value="Nucleotide-bd_a/b_plait_sf"/>
</dbReference>
<feature type="compositionally biased region" description="Acidic residues" evidence="8">
    <location>
        <begin position="187"/>
        <end position="200"/>
    </location>
</feature>
<comment type="function">
    <text evidence="1">Involved in pre-25S rRNA processing.</text>
</comment>
<dbReference type="AlphaFoldDB" id="A0A9P8GCF2"/>
<dbReference type="SUPFAM" id="SSF54928">
    <property type="entry name" value="RNA-binding domain, RBD"/>
    <property type="match status" value="2"/>
</dbReference>
<dbReference type="SMART" id="SM00360">
    <property type="entry name" value="RRM"/>
    <property type="match status" value="1"/>
</dbReference>
<name>A0A9P8GCF2_AURME</name>
<dbReference type="InterPro" id="IPR000504">
    <property type="entry name" value="RRM_dom"/>
</dbReference>
<sequence>MAHSKDKKDKSQKKDKVEKKDQKSEKTQKTSALAAAEKLDPTISSLFANSFGAAKPIHTEVPTQPARSTKKAESEDEQDGADNDEELSELDDDELDAVDADDDDEVEAEVEDDSDVEVPDVEEAQAAAQAALEGNNRKRKRKDKQPELEDVYMDKLDREEKKAIAKANEDRTSKRQKTEKKASKDSDDSDNEEEDSDAAEGADAMEMSPPPVHETLEPDNDSDLVKAQRTVFLGNVSAEAITSKSAKKTLMRHLESFFEDIADPEKGQPAHSVESLRFRSTAYASAIPKKAAFAKKEIMVETTKSTNAYAVYSSNTLAREAARRLNGTVVLDRHLRVDEVAHPAKTEPRRCVFVGNLGFVDDESNIDKANAEEGKGTRKGNKTPSDVEEGLWRTFSTCGKVESVRVPRDPQTRVGKGFAYVQFTEENAVEAALLLNEKKFPPMLPRKLRVTRAKTIKRNVKPGSNAVKAPGATNKGIYNPKADPVMQSNMGRAGKLLGRAAAAQVQKGKPIGGTPQGFKTPESFIFEGHRAKAGSGKSGLKLGGSGKKKGKPRTRSSNRAAAWKAGGGKKKD</sequence>